<dbReference type="Pfam" id="PF02585">
    <property type="entry name" value="PIG-L"/>
    <property type="match status" value="1"/>
</dbReference>
<dbReference type="SUPFAM" id="SSF102588">
    <property type="entry name" value="LmbE-like"/>
    <property type="match status" value="1"/>
</dbReference>
<dbReference type="EMBL" id="CP089982">
    <property type="protein sequence ID" value="WXA94958.1"/>
    <property type="molecule type" value="Genomic_DNA"/>
</dbReference>
<dbReference type="PANTHER" id="PTHR12993">
    <property type="entry name" value="N-ACETYLGLUCOSAMINYL-PHOSPHATIDYLINOSITOL DE-N-ACETYLASE-RELATED"/>
    <property type="match status" value="1"/>
</dbReference>
<dbReference type="InterPro" id="IPR024078">
    <property type="entry name" value="LmbE-like_dom_sf"/>
</dbReference>
<name>A0ABZ2KC90_9BACT</name>
<reference evidence="2 3" key="1">
    <citation type="submission" date="2021-12" db="EMBL/GenBank/DDBJ databases">
        <title>Discovery of the Pendulisporaceae a myxobacterial family with distinct sporulation behavior and unique specialized metabolism.</title>
        <authorList>
            <person name="Garcia R."/>
            <person name="Popoff A."/>
            <person name="Bader C.D."/>
            <person name="Loehr J."/>
            <person name="Walesch S."/>
            <person name="Walt C."/>
            <person name="Boldt J."/>
            <person name="Bunk B."/>
            <person name="Haeckl F.J.F.P.J."/>
            <person name="Gunesch A.P."/>
            <person name="Birkelbach J."/>
            <person name="Nuebel U."/>
            <person name="Pietschmann T."/>
            <person name="Bach T."/>
            <person name="Mueller R."/>
        </authorList>
    </citation>
    <scope>NUCLEOTIDE SEQUENCE [LARGE SCALE GENOMIC DNA]</scope>
    <source>
        <strain evidence="2 3">MSr12523</strain>
    </source>
</reference>
<gene>
    <name evidence="2" type="ORF">LZC95_52115</name>
</gene>
<feature type="signal peptide" evidence="1">
    <location>
        <begin position="1"/>
        <end position="22"/>
    </location>
</feature>
<evidence type="ECO:0000256" key="1">
    <source>
        <dbReference type="SAM" id="SignalP"/>
    </source>
</evidence>
<organism evidence="2 3">
    <name type="scientific">Pendulispora brunnea</name>
    <dbReference type="NCBI Taxonomy" id="2905690"/>
    <lineage>
        <taxon>Bacteria</taxon>
        <taxon>Pseudomonadati</taxon>
        <taxon>Myxococcota</taxon>
        <taxon>Myxococcia</taxon>
        <taxon>Myxococcales</taxon>
        <taxon>Sorangiineae</taxon>
        <taxon>Pendulisporaceae</taxon>
        <taxon>Pendulispora</taxon>
    </lineage>
</organism>
<keyword evidence="3" id="KW-1185">Reference proteome</keyword>
<dbReference type="Gene3D" id="3.40.50.10320">
    <property type="entry name" value="LmbE-like"/>
    <property type="match status" value="1"/>
</dbReference>
<protein>
    <submittedName>
        <fullName evidence="2">PIG-L family deacetylase</fullName>
    </submittedName>
</protein>
<feature type="chain" id="PRO_5046921401" evidence="1">
    <location>
        <begin position="23"/>
        <end position="246"/>
    </location>
</feature>
<dbReference type="Proteomes" id="UP001379533">
    <property type="component" value="Chromosome"/>
</dbReference>
<dbReference type="InterPro" id="IPR003737">
    <property type="entry name" value="GlcNAc_PI_deacetylase-related"/>
</dbReference>
<keyword evidence="1" id="KW-0732">Signal</keyword>
<proteinExistence type="predicted"/>
<dbReference type="PANTHER" id="PTHR12993:SF11">
    <property type="entry name" value="N-ACETYLGLUCOSAMINYL-PHOSPHATIDYLINOSITOL DE-N-ACETYLASE"/>
    <property type="match status" value="1"/>
</dbReference>
<evidence type="ECO:0000313" key="2">
    <source>
        <dbReference type="EMBL" id="WXA94958.1"/>
    </source>
</evidence>
<accession>A0ABZ2KC90</accession>
<dbReference type="PROSITE" id="PS51257">
    <property type="entry name" value="PROKAR_LIPOPROTEIN"/>
    <property type="match status" value="1"/>
</dbReference>
<sequence>MTTRRNVLLGMLGFLGAAACSAPPGPGGRGSGTVVCICAHPDDAESGCGGTLIRLVRAGFHVKVIYTFAGGIPGKTGREVVETRREEAKRACKLMGAEPSFLFDDQGGSKLDTPWLPTLIADLKQANPAMIFSHWSMDSHPDHQIAALLAFRAAQGLDAMPEMYFFEVEHGRQTMAFDPSVYVDITAVRADKVKALMAHESQEPMKLYKRDHEQMELFRGREAGYAAAEAFIPLRAGYTRLTDALD</sequence>
<dbReference type="RefSeq" id="WP_394845566.1">
    <property type="nucleotide sequence ID" value="NZ_CP089982.1"/>
</dbReference>
<evidence type="ECO:0000313" key="3">
    <source>
        <dbReference type="Proteomes" id="UP001379533"/>
    </source>
</evidence>